<feature type="signal peptide" evidence="3">
    <location>
        <begin position="1"/>
        <end position="22"/>
    </location>
</feature>
<evidence type="ECO:0000256" key="1">
    <source>
        <dbReference type="PROSITE-ProRule" id="PRU00339"/>
    </source>
</evidence>
<feature type="region of interest" description="Disordered" evidence="2">
    <location>
        <begin position="32"/>
        <end position="107"/>
    </location>
</feature>
<dbReference type="InterPro" id="IPR044624">
    <property type="entry name" value="Mbb1-like"/>
</dbReference>
<dbReference type="GO" id="GO:0003727">
    <property type="term" value="F:single-stranded RNA binding"/>
    <property type="evidence" value="ECO:0007669"/>
    <property type="project" value="TreeGrafter"/>
</dbReference>
<gene>
    <name evidence="4" type="ORF">TrST_g11165</name>
</gene>
<dbReference type="InterPro" id="IPR011990">
    <property type="entry name" value="TPR-like_helical_dom_sf"/>
</dbReference>
<dbReference type="SUPFAM" id="SSF48452">
    <property type="entry name" value="TPR-like"/>
    <property type="match status" value="2"/>
</dbReference>
<dbReference type="InterPro" id="IPR019734">
    <property type="entry name" value="TPR_rpt"/>
</dbReference>
<dbReference type="GO" id="GO:0003729">
    <property type="term" value="F:mRNA binding"/>
    <property type="evidence" value="ECO:0007669"/>
    <property type="project" value="InterPro"/>
</dbReference>
<dbReference type="Proteomes" id="UP001165085">
    <property type="component" value="Unassembled WGS sequence"/>
</dbReference>
<dbReference type="SMART" id="SM00386">
    <property type="entry name" value="HAT"/>
    <property type="match status" value="4"/>
</dbReference>
<proteinExistence type="predicted"/>
<feature type="compositionally biased region" description="Polar residues" evidence="2">
    <location>
        <begin position="164"/>
        <end position="182"/>
    </location>
</feature>
<evidence type="ECO:0000313" key="4">
    <source>
        <dbReference type="EMBL" id="GMH89053.1"/>
    </source>
</evidence>
<evidence type="ECO:0000313" key="5">
    <source>
        <dbReference type="Proteomes" id="UP001165085"/>
    </source>
</evidence>
<keyword evidence="3" id="KW-0732">Signal</keyword>
<dbReference type="GO" id="GO:0006397">
    <property type="term" value="P:mRNA processing"/>
    <property type="evidence" value="ECO:0007669"/>
    <property type="project" value="InterPro"/>
</dbReference>
<evidence type="ECO:0008006" key="6">
    <source>
        <dbReference type="Google" id="ProtNLM"/>
    </source>
</evidence>
<dbReference type="PANTHER" id="PTHR44917">
    <property type="entry name" value="PROTEIN HIGH CHLOROPHYLL FLUORESCENT 107"/>
    <property type="match status" value="1"/>
</dbReference>
<dbReference type="PANTHER" id="PTHR44917:SF1">
    <property type="entry name" value="PROTEIN HIGH CHLOROPHYLL FLUORESCENT 107"/>
    <property type="match status" value="1"/>
</dbReference>
<protein>
    <recommendedName>
        <fullName evidence="6">TPR-like protein</fullName>
    </recommendedName>
</protein>
<comment type="caution">
    <text evidence="4">The sequence shown here is derived from an EMBL/GenBank/DDBJ whole genome shotgun (WGS) entry which is preliminary data.</text>
</comment>
<feature type="region of interest" description="Disordered" evidence="2">
    <location>
        <begin position="164"/>
        <end position="218"/>
    </location>
</feature>
<sequence length="686" mass="77402">MALLAPLILILVLPTLDSFCDSFTVTHRSRWSRSQSFTSTVTPFTPKRAAIPPTGNAGTALHASNGIDNDSDNDSDNQPNANANNNANNNNNNKKITKTKAIPPPSQLKRMSMDSLVSLSLEHKLPIAQELNEAEAKQSQIQILLHHSRRNSTSLSVENLIKRATSSNTSPRPTDPGQSLISQLKLRPSRSPNSPPSPPTTPKPPNPRRLYSQAVSADKQNRPGHALSLLLLLLPLTPTDGRVYSRLSRLYKLTGKTSLSRSILETGLKKCQGLDRGYLLQSLSTFYSGTDKINLLEEAISLNCTNARHALALTYMSQNDYTSALNTLGEGEDDNHRIWHARGECYRSLLRYIDSETAFKNGLKVSNNYGKSFLYTSLGVLRYEVGDVHGAERYFMKALENNSKHAQGWLALGYLKDEGGVYERAIKTFEKEVRRDGKWVMVYASYGRWLKERGELGKAVKVLSKAAIIFEDDVKLIIDLGKVLKAKKDELKAREVYREGMERFKDVDLWRAAGELEMDLMQYESARRIFQAAVRFKGTRRELGILLAVWGVCEWSLKEEKRADELFEQAKSRLEGSEESWVTLLHAKMEWARENKPKASYLVKRAINLDPEAEGAYRFWAKVLEDDANVKQETVDDVKRRADSLMIERDMSEVVGEEGVGTNWLMRKRGKRNEQGLDERWALIVD</sequence>
<accession>A0A9W7ET96</accession>
<dbReference type="PROSITE" id="PS50005">
    <property type="entry name" value="TPR"/>
    <property type="match status" value="1"/>
</dbReference>
<evidence type="ECO:0000256" key="2">
    <source>
        <dbReference type="SAM" id="MobiDB-lite"/>
    </source>
</evidence>
<name>A0A9W7ET96_9STRA</name>
<feature type="repeat" description="TPR" evidence="1">
    <location>
        <begin position="372"/>
        <end position="405"/>
    </location>
</feature>
<dbReference type="Gene3D" id="1.25.40.10">
    <property type="entry name" value="Tetratricopeptide repeat domain"/>
    <property type="match status" value="2"/>
</dbReference>
<evidence type="ECO:0000256" key="3">
    <source>
        <dbReference type="SAM" id="SignalP"/>
    </source>
</evidence>
<reference evidence="5" key="1">
    <citation type="journal article" date="2023" name="Commun. Biol.">
        <title>Genome analysis of Parmales, the sister group of diatoms, reveals the evolutionary specialization of diatoms from phago-mixotrophs to photoautotrophs.</title>
        <authorList>
            <person name="Ban H."/>
            <person name="Sato S."/>
            <person name="Yoshikawa S."/>
            <person name="Yamada K."/>
            <person name="Nakamura Y."/>
            <person name="Ichinomiya M."/>
            <person name="Sato N."/>
            <person name="Blanc-Mathieu R."/>
            <person name="Endo H."/>
            <person name="Kuwata A."/>
            <person name="Ogata H."/>
        </authorList>
    </citation>
    <scope>NUCLEOTIDE SEQUENCE [LARGE SCALE GENOMIC DNA]</scope>
    <source>
        <strain evidence="5">NIES 3701</strain>
    </source>
</reference>
<dbReference type="AlphaFoldDB" id="A0A9W7ET96"/>
<dbReference type="EMBL" id="BRXY01000350">
    <property type="protein sequence ID" value="GMH89053.1"/>
    <property type="molecule type" value="Genomic_DNA"/>
</dbReference>
<dbReference type="InterPro" id="IPR003107">
    <property type="entry name" value="HAT"/>
</dbReference>
<feature type="compositionally biased region" description="Low complexity" evidence="2">
    <location>
        <begin position="76"/>
        <end position="94"/>
    </location>
</feature>
<organism evidence="4 5">
    <name type="scientific">Triparma strigata</name>
    <dbReference type="NCBI Taxonomy" id="1606541"/>
    <lineage>
        <taxon>Eukaryota</taxon>
        <taxon>Sar</taxon>
        <taxon>Stramenopiles</taxon>
        <taxon>Ochrophyta</taxon>
        <taxon>Bolidophyceae</taxon>
        <taxon>Parmales</taxon>
        <taxon>Triparmaceae</taxon>
        <taxon>Triparma</taxon>
    </lineage>
</organism>
<feature type="compositionally biased region" description="Polar residues" evidence="2">
    <location>
        <begin position="32"/>
        <end position="43"/>
    </location>
</feature>
<feature type="chain" id="PRO_5040987884" description="TPR-like protein" evidence="3">
    <location>
        <begin position="23"/>
        <end position="686"/>
    </location>
</feature>
<dbReference type="GO" id="GO:0006417">
    <property type="term" value="P:regulation of translation"/>
    <property type="evidence" value="ECO:0007669"/>
    <property type="project" value="TreeGrafter"/>
</dbReference>
<dbReference type="Pfam" id="PF13432">
    <property type="entry name" value="TPR_16"/>
    <property type="match status" value="1"/>
</dbReference>
<dbReference type="SMART" id="SM00028">
    <property type="entry name" value="TPR"/>
    <property type="match status" value="5"/>
</dbReference>
<keyword evidence="1" id="KW-0802">TPR repeat</keyword>
<keyword evidence="5" id="KW-1185">Reference proteome</keyword>
<feature type="compositionally biased region" description="Pro residues" evidence="2">
    <location>
        <begin position="193"/>
        <end position="207"/>
    </location>
</feature>
<dbReference type="OrthoDB" id="541719at2759"/>